<gene>
    <name evidence="9" type="ORF">EZE20_17465</name>
</gene>
<keyword evidence="6" id="KW-0119">Carbohydrate metabolism</keyword>
<dbReference type="Gene3D" id="3.40.50.10840">
    <property type="entry name" value="Putative sugar-binding, N-terminal domain"/>
    <property type="match status" value="1"/>
</dbReference>
<evidence type="ECO:0000259" key="7">
    <source>
        <dbReference type="Pfam" id="PF07005"/>
    </source>
</evidence>
<name>A0A4R4K5G3_9BACT</name>
<dbReference type="Gene3D" id="3.40.980.20">
    <property type="entry name" value="Four-carbon acid sugar kinase, nucleotide binding domain"/>
    <property type="match status" value="1"/>
</dbReference>
<evidence type="ECO:0000256" key="4">
    <source>
        <dbReference type="ARBA" id="ARBA00022777"/>
    </source>
</evidence>
<proteinExistence type="inferred from homology"/>
<evidence type="ECO:0000256" key="5">
    <source>
        <dbReference type="ARBA" id="ARBA00022840"/>
    </source>
</evidence>
<protein>
    <submittedName>
        <fullName evidence="9">Four-carbon acid sugar kinase family protein</fullName>
    </submittedName>
</protein>
<organism evidence="9 10">
    <name type="scientific">Arundinibacter roseus</name>
    <dbReference type="NCBI Taxonomy" id="2070510"/>
    <lineage>
        <taxon>Bacteria</taxon>
        <taxon>Pseudomonadati</taxon>
        <taxon>Bacteroidota</taxon>
        <taxon>Cytophagia</taxon>
        <taxon>Cytophagales</taxon>
        <taxon>Spirosomataceae</taxon>
        <taxon>Arundinibacter</taxon>
    </lineage>
</organism>
<evidence type="ECO:0000256" key="1">
    <source>
        <dbReference type="ARBA" id="ARBA00005715"/>
    </source>
</evidence>
<keyword evidence="3" id="KW-0547">Nucleotide-binding</keyword>
<dbReference type="AlphaFoldDB" id="A0A4R4K5G3"/>
<feature type="domain" description="Four-carbon acid sugar kinase nucleotide binding" evidence="8">
    <location>
        <begin position="306"/>
        <end position="374"/>
    </location>
</feature>
<evidence type="ECO:0000313" key="10">
    <source>
        <dbReference type="Proteomes" id="UP000295706"/>
    </source>
</evidence>
<dbReference type="GO" id="GO:0005524">
    <property type="term" value="F:ATP binding"/>
    <property type="evidence" value="ECO:0007669"/>
    <property type="project" value="UniProtKB-KW"/>
</dbReference>
<evidence type="ECO:0000256" key="3">
    <source>
        <dbReference type="ARBA" id="ARBA00022741"/>
    </source>
</evidence>
<dbReference type="InterPro" id="IPR031475">
    <property type="entry name" value="NBD_C"/>
</dbReference>
<reference evidence="9 10" key="1">
    <citation type="submission" date="2019-02" db="EMBL/GenBank/DDBJ databases">
        <title>Arundinibacter roseus gen. nov., sp. nov., a new member of the family Cytophagaceae.</title>
        <authorList>
            <person name="Szuroczki S."/>
            <person name="Khayer B."/>
            <person name="Sproer C."/>
            <person name="Toumi M."/>
            <person name="Szabo A."/>
            <person name="Felfoldi T."/>
            <person name="Schumann P."/>
            <person name="Toth E."/>
        </authorList>
    </citation>
    <scope>NUCLEOTIDE SEQUENCE [LARGE SCALE GENOMIC DNA]</scope>
    <source>
        <strain evidence="9 10">DMA-k-7a</strain>
    </source>
</reference>
<evidence type="ECO:0000256" key="6">
    <source>
        <dbReference type="ARBA" id="ARBA00023277"/>
    </source>
</evidence>
<dbReference type="OrthoDB" id="9778478at2"/>
<dbReference type="SUPFAM" id="SSF142764">
    <property type="entry name" value="YgbK-like"/>
    <property type="match status" value="1"/>
</dbReference>
<dbReference type="InterPro" id="IPR010737">
    <property type="entry name" value="4-carb_acid_sugar_kinase_N"/>
</dbReference>
<dbReference type="Proteomes" id="UP000295706">
    <property type="component" value="Unassembled WGS sequence"/>
</dbReference>
<evidence type="ECO:0000313" key="9">
    <source>
        <dbReference type="EMBL" id="TDB62724.1"/>
    </source>
</evidence>
<evidence type="ECO:0000256" key="2">
    <source>
        <dbReference type="ARBA" id="ARBA00022679"/>
    </source>
</evidence>
<dbReference type="InterPro" id="IPR037051">
    <property type="entry name" value="4-carb_acid_sugar_kinase_N_sf"/>
</dbReference>
<keyword evidence="4 9" id="KW-0418">Kinase</keyword>
<dbReference type="Pfam" id="PF17042">
    <property type="entry name" value="NBD_C"/>
    <property type="match status" value="1"/>
</dbReference>
<feature type="domain" description="Four-carbon acid sugar kinase N-terminal" evidence="7">
    <location>
        <begin position="2"/>
        <end position="203"/>
    </location>
</feature>
<dbReference type="EMBL" id="SMJU01000011">
    <property type="protein sequence ID" value="TDB62724.1"/>
    <property type="molecule type" value="Genomic_DNA"/>
</dbReference>
<keyword evidence="5" id="KW-0067">ATP-binding</keyword>
<accession>A0A4R4K5G3</accession>
<dbReference type="RefSeq" id="WP_132120033.1">
    <property type="nucleotide sequence ID" value="NZ_SMJU01000011.1"/>
</dbReference>
<evidence type="ECO:0000259" key="8">
    <source>
        <dbReference type="Pfam" id="PF17042"/>
    </source>
</evidence>
<dbReference type="Pfam" id="PF07005">
    <property type="entry name" value="SBD_N"/>
    <property type="match status" value="1"/>
</dbReference>
<keyword evidence="10" id="KW-1185">Reference proteome</keyword>
<dbReference type="InterPro" id="IPR042213">
    <property type="entry name" value="NBD_C_sf"/>
</dbReference>
<keyword evidence="2" id="KW-0808">Transferase</keyword>
<comment type="caution">
    <text evidence="9">The sequence shown here is derived from an EMBL/GenBank/DDBJ whole genome shotgun (WGS) entry which is preliminary data.</text>
</comment>
<sequence>MIIVIADDFSGAAEIAGIGNACGMDTLLVNNLPVKKVPKLLVIDSATRSLTEWEAHQKIQVICQKIDQLGNKPYRLFKKVDSLLRGHIRAELRAIKQHFGFKRVILLPANPSRNRTIQDGFLKIDGRFLHQTALALDPEFPRQSSHVYDLLHHPGHTEQHRHFYTHTQTENLSGLLTADVRTREDLDYYLHSSGKEVLLAGGAEFFESFLMAEGFPRTSLMDTIVFQKKNLFINGSTYVHQSFEEMFPDIPVTFIQAFGPSLTFDSTVLDQIELVNLDLNIRNTALLGLAPTDDIKEGQAYRALYFLAEFVQRVIEKHYFKNLNLFITGGSTASCLFHHLAIHQFTITGELSEGVVVVQPVDYPFLRVIVKPGSYAWPATLKLTFSEQQL</sequence>
<comment type="similarity">
    <text evidence="1">Belongs to the four-carbon acid sugar kinase family.</text>
</comment>
<dbReference type="GO" id="GO:0016301">
    <property type="term" value="F:kinase activity"/>
    <property type="evidence" value="ECO:0007669"/>
    <property type="project" value="UniProtKB-KW"/>
</dbReference>